<keyword evidence="15" id="KW-1185">Reference proteome</keyword>
<dbReference type="GO" id="GO:0000977">
    <property type="term" value="F:RNA polymerase II transcription regulatory region sequence-specific DNA binding"/>
    <property type="evidence" value="ECO:0007669"/>
    <property type="project" value="TreeGrafter"/>
</dbReference>
<dbReference type="InterPro" id="IPR001356">
    <property type="entry name" value="HD"/>
</dbReference>
<comment type="similarity">
    <text evidence="2">Belongs to the paired homeobox family. Bicoid subfamily.</text>
</comment>
<dbReference type="FunFam" id="1.10.10.60:FF:000102">
    <property type="entry name" value="Aristaless related homeobox"/>
    <property type="match status" value="1"/>
</dbReference>
<dbReference type="AlphaFoldDB" id="A0A2Y9G2N3"/>
<dbReference type="CDD" id="cd00086">
    <property type="entry name" value="homeodomain"/>
    <property type="match status" value="1"/>
</dbReference>
<dbReference type="PROSITE" id="PS50071">
    <property type="entry name" value="HOMEOBOX_2"/>
    <property type="match status" value="1"/>
</dbReference>
<evidence type="ECO:0000256" key="1">
    <source>
        <dbReference type="ARBA" id="ARBA00004123"/>
    </source>
</evidence>
<dbReference type="InParanoid" id="A0A2Y9G2N3"/>
<dbReference type="STRING" id="127582.A0A2Y9G2N3"/>
<evidence type="ECO:0000256" key="6">
    <source>
        <dbReference type="ARBA" id="ARBA00023242"/>
    </source>
</evidence>
<dbReference type="Pfam" id="PF03826">
    <property type="entry name" value="OAR"/>
    <property type="match status" value="1"/>
</dbReference>
<dbReference type="OrthoDB" id="6159439at2759"/>
<feature type="compositionally biased region" description="Basic and acidic residues" evidence="12">
    <location>
        <begin position="58"/>
        <end position="72"/>
    </location>
</feature>
<dbReference type="SMART" id="SM00389">
    <property type="entry name" value="HOX"/>
    <property type="match status" value="1"/>
</dbReference>
<dbReference type="InterPro" id="IPR003654">
    <property type="entry name" value="OAR_dom"/>
</dbReference>
<dbReference type="InterPro" id="IPR050649">
    <property type="entry name" value="Paired_Homeobox_TFs"/>
</dbReference>
<proteinExistence type="inferred from homology"/>
<evidence type="ECO:0000256" key="11">
    <source>
        <dbReference type="RuleBase" id="RU000682"/>
    </source>
</evidence>
<evidence type="ECO:0000256" key="4">
    <source>
        <dbReference type="ARBA" id="ARBA00023125"/>
    </source>
</evidence>
<evidence type="ECO:0000259" key="13">
    <source>
        <dbReference type="PROSITE" id="PS50071"/>
    </source>
</evidence>
<dbReference type="SUPFAM" id="SSF46689">
    <property type="entry name" value="Homeodomain-like"/>
    <property type="match status" value="1"/>
</dbReference>
<dbReference type="Proteomes" id="UP000248480">
    <property type="component" value="Unplaced"/>
</dbReference>
<dbReference type="KEGG" id="tmu:101342432"/>
<gene>
    <name evidence="16" type="primary">ARX</name>
</gene>
<dbReference type="Pfam" id="PF00046">
    <property type="entry name" value="Homeodomain"/>
    <property type="match status" value="1"/>
</dbReference>
<keyword evidence="3" id="KW-0217">Developmental protein</keyword>
<feature type="region of interest" description="Disordered" evidence="12">
    <location>
        <begin position="54"/>
        <end position="85"/>
    </location>
</feature>
<feature type="domain" description="OAR" evidence="14">
    <location>
        <begin position="466"/>
        <end position="479"/>
    </location>
</feature>
<dbReference type="GO" id="GO:0005634">
    <property type="term" value="C:nucleus"/>
    <property type="evidence" value="ECO:0007669"/>
    <property type="project" value="UniProtKB-SubCell"/>
</dbReference>
<feature type="region of interest" description="Disordered" evidence="12">
    <location>
        <begin position="125"/>
        <end position="185"/>
    </location>
</feature>
<evidence type="ECO:0000256" key="9">
    <source>
        <dbReference type="ARBA" id="ARBA00076935"/>
    </source>
</evidence>
<feature type="region of interest" description="Disordered" evidence="12">
    <location>
        <begin position="1"/>
        <end position="21"/>
    </location>
</feature>
<comment type="subcellular location">
    <subcellularLocation>
        <location evidence="1 10 11">Nucleus</location>
    </subcellularLocation>
</comment>
<evidence type="ECO:0000256" key="10">
    <source>
        <dbReference type="PROSITE-ProRule" id="PRU00108"/>
    </source>
</evidence>
<accession>A0A2Y9G2N3</accession>
<dbReference type="PROSITE" id="PS00027">
    <property type="entry name" value="HOMEOBOX_1"/>
    <property type="match status" value="1"/>
</dbReference>
<keyword evidence="6 10" id="KW-0539">Nucleus</keyword>
<dbReference type="InterPro" id="IPR017970">
    <property type="entry name" value="Homeobox_CS"/>
</dbReference>
<comment type="function">
    <text evidence="7">Transcription factor. Binds to specific sequence motif 5'-TAATTA-3' in regulatory elements of target genes, such as histone demethylase KDM5C. Positively modulates transcription of KDM5C. Activates expression of KDM5C synergistically with histone lysine demethylase PHF8 and perhaps in competition with transcription regulator ZNF711; synergy may be related to enrichment of histone H3K4me3 in regulatory elements. Required for normal brain development. Plays a role in neuronal proliferation, interneuronal migration and differentiation in the embryonic forebrain. May also be involved in axonal guidance in the floor plate.</text>
</comment>
<evidence type="ECO:0000256" key="5">
    <source>
        <dbReference type="ARBA" id="ARBA00023155"/>
    </source>
</evidence>
<evidence type="ECO:0000256" key="7">
    <source>
        <dbReference type="ARBA" id="ARBA00054354"/>
    </source>
</evidence>
<dbReference type="RefSeq" id="XP_012412864.1">
    <property type="nucleotide sequence ID" value="XM_012557410.1"/>
</dbReference>
<dbReference type="Gene3D" id="1.10.10.60">
    <property type="entry name" value="Homeodomain-like"/>
    <property type="match status" value="1"/>
</dbReference>
<organism evidence="15 16">
    <name type="scientific">Trichechus manatus latirostris</name>
    <name type="common">Florida manatee</name>
    <dbReference type="NCBI Taxonomy" id="127582"/>
    <lineage>
        <taxon>Eukaryota</taxon>
        <taxon>Metazoa</taxon>
        <taxon>Chordata</taxon>
        <taxon>Craniata</taxon>
        <taxon>Vertebrata</taxon>
        <taxon>Euteleostomi</taxon>
        <taxon>Mammalia</taxon>
        <taxon>Eutheria</taxon>
        <taxon>Afrotheria</taxon>
        <taxon>Sirenia</taxon>
        <taxon>Trichechidae</taxon>
        <taxon>Trichechus</taxon>
    </lineage>
</organism>
<dbReference type="InterPro" id="IPR009057">
    <property type="entry name" value="Homeodomain-like_sf"/>
</dbReference>
<feature type="domain" description="Homeobox" evidence="13">
    <location>
        <begin position="262"/>
        <end position="322"/>
    </location>
</feature>
<dbReference type="PANTHER" id="PTHR24329">
    <property type="entry name" value="HOMEOBOX PROTEIN ARISTALESS"/>
    <property type="match status" value="1"/>
</dbReference>
<dbReference type="GO" id="GO:0000981">
    <property type="term" value="F:DNA-binding transcription factor activity, RNA polymerase II-specific"/>
    <property type="evidence" value="ECO:0007669"/>
    <property type="project" value="InterPro"/>
</dbReference>
<evidence type="ECO:0000313" key="16">
    <source>
        <dbReference type="RefSeq" id="XP_012412864.1"/>
    </source>
</evidence>
<dbReference type="CTD" id="170302"/>
<dbReference type="FunCoup" id="A0A2Y9G2N3">
    <property type="interactions" value="1187"/>
</dbReference>
<feature type="DNA-binding region" description="Homeobox" evidence="10">
    <location>
        <begin position="264"/>
        <end position="323"/>
    </location>
</feature>
<name>A0A2Y9G2N3_TRIMA</name>
<evidence type="ECO:0000256" key="3">
    <source>
        <dbReference type="ARBA" id="ARBA00022473"/>
    </source>
</evidence>
<evidence type="ECO:0000256" key="12">
    <source>
        <dbReference type="SAM" id="MobiDB-lite"/>
    </source>
</evidence>
<protein>
    <recommendedName>
        <fullName evidence="8">Homeobox protein ARX</fullName>
    </recommendedName>
    <alternativeName>
        <fullName evidence="9">Aristaless-related homeobox</fullName>
    </alternativeName>
</protein>
<evidence type="ECO:0000256" key="8">
    <source>
        <dbReference type="ARBA" id="ARBA00071272"/>
    </source>
</evidence>
<evidence type="ECO:0000259" key="14">
    <source>
        <dbReference type="PROSITE" id="PS50803"/>
    </source>
</evidence>
<keyword evidence="5 10" id="KW-0371">Homeobox</keyword>
<dbReference type="PROSITE" id="PS50803">
    <property type="entry name" value="OAR"/>
    <property type="match status" value="1"/>
</dbReference>
<keyword evidence="4 10" id="KW-0238">DNA-binding</keyword>
<evidence type="ECO:0000256" key="2">
    <source>
        <dbReference type="ARBA" id="ARBA00006503"/>
    </source>
</evidence>
<dbReference type="PANTHER" id="PTHR24329:SF564">
    <property type="entry name" value="HOMEOBOX PROTEIN ARX"/>
    <property type="match status" value="1"/>
</dbReference>
<sequence length="498" mass="52357">MSNQYQDEGCSERPECKSKSPTLLSSYCIDSILGRRSPCKMRLLGAAQSLPAPLASRADQEKAVQGKAEEGTTLRPGASKSDNHLSRGRLSLCASKQQRPGFASGALGFSGLVVDRSNAPFGGLGCSLTRGDRSSRPLPLRAGWGEAGAQGHRAAFPRRGRPRGSAPLANPGPAAEQRAEDDEEELLEDDARALLKEPRRCAVAATGAVAAAAAAAAVAAEGGELSPKEELLLHPEDAEGKDGEDSVCLSAGSDSEEGLLKRKQRRYRTTFTSYQLEELERAFQKTHYPDVFTREELAMRLDLTEARVQVWFQNRRAKWRKREKAGAQTHPPGLPFPGPLSATHPLSPYLDATPFPPHHPALDSAWTAAAAAAAAAFPSLPPPPGSASLPPSGAPLGLSTFLGAAVFRHPAFISPAFGRLFSTMAPLTSASTAAALLRQPAPAVEGAVASGALADPATAAADRRASSIAALRLKAKEHAAQLTQLNILPGTSTGKEVC</sequence>
<dbReference type="GeneID" id="101342432"/>
<evidence type="ECO:0000313" key="15">
    <source>
        <dbReference type="Proteomes" id="UP000248480"/>
    </source>
</evidence>
<reference evidence="16" key="1">
    <citation type="submission" date="2025-08" db="UniProtKB">
        <authorList>
            <consortium name="RefSeq"/>
        </authorList>
    </citation>
    <scope>IDENTIFICATION</scope>
</reference>